<protein>
    <submittedName>
        <fullName evidence="1">Uncharacterized protein</fullName>
    </submittedName>
</protein>
<evidence type="ECO:0000313" key="2">
    <source>
        <dbReference type="Proteomes" id="UP000261082"/>
    </source>
</evidence>
<proteinExistence type="predicted"/>
<evidence type="ECO:0000313" key="1">
    <source>
        <dbReference type="EMBL" id="RFN58817.1"/>
    </source>
</evidence>
<accession>A0A3E1Q9K5</accession>
<comment type="caution">
    <text evidence="1">The sequence shown here is derived from an EMBL/GenBank/DDBJ whole genome shotgun (WGS) entry which is preliminary data.</text>
</comment>
<gene>
    <name evidence="1" type="ORF">DZ858_01680</name>
</gene>
<dbReference type="Proteomes" id="UP000261082">
    <property type="component" value="Unassembled WGS sequence"/>
</dbReference>
<organism evidence="1 2">
    <name type="scientific">Marixanthomonas ophiurae</name>
    <dbReference type="NCBI Taxonomy" id="387659"/>
    <lineage>
        <taxon>Bacteria</taxon>
        <taxon>Pseudomonadati</taxon>
        <taxon>Bacteroidota</taxon>
        <taxon>Flavobacteriia</taxon>
        <taxon>Flavobacteriales</taxon>
        <taxon>Flavobacteriaceae</taxon>
        <taxon>Marixanthomonas</taxon>
    </lineage>
</organism>
<reference evidence="1 2" key="1">
    <citation type="journal article" date="2007" name="Int. J. Syst. Evol. Microbiol.">
        <title>Marixanthomonas ophiurae gen. nov., sp. nov., a marine bacterium of the family Flavobacteriaceae isolated from a deep-sea brittle star.</title>
        <authorList>
            <person name="Romanenko L.A."/>
            <person name="Uchino M."/>
            <person name="Frolova G.M."/>
            <person name="Mikhailov V.V."/>
        </authorList>
    </citation>
    <scope>NUCLEOTIDE SEQUENCE [LARGE SCALE GENOMIC DNA]</scope>
    <source>
        <strain evidence="1 2">KMM 3046</strain>
    </source>
</reference>
<dbReference type="EMBL" id="QVID01000001">
    <property type="protein sequence ID" value="RFN58817.1"/>
    <property type="molecule type" value="Genomic_DNA"/>
</dbReference>
<sequence length="98" mass="11723">MNSSLYHVKTILLFLKYFEVEFVKNEDVILGKRHCYQKGDIITKSFFIKFNDDNIYTIKKENDFLTETVDLVSAKLDEILEFLFPDLVRVLKIDYLLY</sequence>
<keyword evidence="2" id="KW-1185">Reference proteome</keyword>
<name>A0A3E1Q9K5_9FLAO</name>
<dbReference type="AlphaFoldDB" id="A0A3E1Q9K5"/>